<dbReference type="GO" id="GO:0031260">
    <property type="term" value="C:pseudopodium membrane"/>
    <property type="evidence" value="ECO:0007669"/>
    <property type="project" value="UniProtKB-SubCell"/>
</dbReference>
<sequence>MGNRAEEDYNFVFKVVLIGESGVGKTNLLSRFTRNEFKQDSRTTIGVEFSTRTVTLGTAAIKAQIWDTAGLERYRAITSAYYRGAVGALLVFDLTKHQTYAVAERWLKELYDHAEATIVVMLVGNKSDLQQAREVPTEEARMFAGESPPPPARPLHEFTTGGRRGGNPPCTSIPAPPLQQTEWDSPSLSAQRSPRTESHPTIYKNRLGPPQGLPSPTLSWPGQRNQEGGRLVAAPSEP</sequence>
<keyword evidence="5" id="KW-0449">Lipoprotein</keyword>
<evidence type="ECO:0000256" key="6">
    <source>
        <dbReference type="ARBA" id="ARBA00023289"/>
    </source>
</evidence>
<keyword evidence="3" id="KW-0342">GTP-binding</keyword>
<evidence type="ECO:0000256" key="12">
    <source>
        <dbReference type="SAM" id="MobiDB-lite"/>
    </source>
</evidence>
<dbReference type="SMART" id="SM00176">
    <property type="entry name" value="RAN"/>
    <property type="match status" value="1"/>
</dbReference>
<dbReference type="Pfam" id="PF00071">
    <property type="entry name" value="Ras"/>
    <property type="match status" value="1"/>
</dbReference>
<name>A0A8C7BMA6_NEOVI</name>
<dbReference type="GO" id="GO:0012505">
    <property type="term" value="C:endomembrane system"/>
    <property type="evidence" value="ECO:0007669"/>
    <property type="project" value="UniProtKB-SubCell"/>
</dbReference>
<dbReference type="SMART" id="SM00173">
    <property type="entry name" value="RAS"/>
    <property type="match status" value="1"/>
</dbReference>
<keyword evidence="2" id="KW-0547">Nucleotide-binding</keyword>
<dbReference type="AlphaFoldDB" id="A0A8C7BMA6"/>
<evidence type="ECO:0000256" key="3">
    <source>
        <dbReference type="ARBA" id="ARBA00023134"/>
    </source>
</evidence>
<accession>A0A8C7BMA6</accession>
<reference evidence="13" key="2">
    <citation type="submission" date="2025-09" db="UniProtKB">
        <authorList>
            <consortium name="Ensembl"/>
        </authorList>
    </citation>
    <scope>IDENTIFICATION</scope>
</reference>
<organism evidence="13 14">
    <name type="scientific">Neovison vison</name>
    <name type="common">American mink</name>
    <name type="synonym">Mustela vison</name>
    <dbReference type="NCBI Taxonomy" id="452646"/>
    <lineage>
        <taxon>Eukaryota</taxon>
        <taxon>Metazoa</taxon>
        <taxon>Chordata</taxon>
        <taxon>Craniata</taxon>
        <taxon>Vertebrata</taxon>
        <taxon>Euteleostomi</taxon>
        <taxon>Mammalia</taxon>
        <taxon>Eutheria</taxon>
        <taxon>Laurasiatheria</taxon>
        <taxon>Carnivora</taxon>
        <taxon>Caniformia</taxon>
        <taxon>Musteloidea</taxon>
        <taxon>Mustelidae</taxon>
        <taxon>Mustelinae</taxon>
        <taxon>Neogale</taxon>
    </lineage>
</organism>
<dbReference type="Ensembl" id="ENSNVIT00000030657.1">
    <property type="protein sequence ID" value="ENSNVIP00000026429.1"/>
    <property type="gene ID" value="ENSNVIG00000020433.1"/>
</dbReference>
<dbReference type="PROSITE" id="PS51419">
    <property type="entry name" value="RAB"/>
    <property type="match status" value="1"/>
</dbReference>
<dbReference type="Gene3D" id="3.40.50.300">
    <property type="entry name" value="P-loop containing nucleotide triphosphate hydrolases"/>
    <property type="match status" value="1"/>
</dbReference>
<evidence type="ECO:0000313" key="13">
    <source>
        <dbReference type="Ensembl" id="ENSNVIP00000026429.1"/>
    </source>
</evidence>
<evidence type="ECO:0000256" key="10">
    <source>
        <dbReference type="ARBA" id="ARBA00055320"/>
    </source>
</evidence>
<dbReference type="SMART" id="SM00175">
    <property type="entry name" value="RAB"/>
    <property type="match status" value="1"/>
</dbReference>
<evidence type="ECO:0000256" key="5">
    <source>
        <dbReference type="ARBA" id="ARBA00023288"/>
    </source>
</evidence>
<dbReference type="GeneTree" id="ENSGT00940000158230"/>
<dbReference type="GO" id="GO:0005525">
    <property type="term" value="F:GTP binding"/>
    <property type="evidence" value="ECO:0007669"/>
    <property type="project" value="UniProtKB-KW"/>
</dbReference>
<feature type="compositionally biased region" description="Polar residues" evidence="12">
    <location>
        <begin position="214"/>
        <end position="226"/>
    </location>
</feature>
<keyword evidence="4" id="KW-0472">Membrane</keyword>
<evidence type="ECO:0000256" key="7">
    <source>
        <dbReference type="ARBA" id="ARBA00037836"/>
    </source>
</evidence>
<evidence type="ECO:0000256" key="2">
    <source>
        <dbReference type="ARBA" id="ARBA00022741"/>
    </source>
</evidence>
<dbReference type="InterPro" id="IPR050209">
    <property type="entry name" value="Rab_GTPases_membrane_traffic"/>
</dbReference>
<dbReference type="GO" id="GO:0031489">
    <property type="term" value="F:myosin V binding"/>
    <property type="evidence" value="ECO:0007669"/>
    <property type="project" value="Ensembl"/>
</dbReference>
<comment type="subunit">
    <text evidence="11">Interacts (GTP-bound form) with RAB11FIP1, RAB11FIP2, RAB11FIP3 and RAB11FIP4. Interacts (via the hypervariable C-terminal region) with ITGB1 (via the cytoplasmic region); the interaction is GTP-dependent. Interacts with ITGAV. Associates with the integrin alpha-V/beta-1 heterodimer. Interacts with VPS33B.</text>
</comment>
<dbReference type="GO" id="GO:0060627">
    <property type="term" value="P:regulation of vesicle-mediated transport"/>
    <property type="evidence" value="ECO:0007669"/>
    <property type="project" value="Ensembl"/>
</dbReference>
<dbReference type="NCBIfam" id="TIGR00231">
    <property type="entry name" value="small_GTP"/>
    <property type="match status" value="1"/>
</dbReference>
<feature type="compositionally biased region" description="Polar residues" evidence="12">
    <location>
        <begin position="178"/>
        <end position="193"/>
    </location>
</feature>
<dbReference type="FunFam" id="3.40.50.300:FF:000067">
    <property type="entry name" value="ras-related protein RABA1f"/>
    <property type="match status" value="1"/>
</dbReference>
<protein>
    <recommendedName>
        <fullName evidence="9">Ras-related protein Rab-25</fullName>
    </recommendedName>
</protein>
<dbReference type="GO" id="GO:0031410">
    <property type="term" value="C:cytoplasmic vesicle"/>
    <property type="evidence" value="ECO:0007669"/>
    <property type="project" value="Ensembl"/>
</dbReference>
<feature type="region of interest" description="Disordered" evidence="12">
    <location>
        <begin position="132"/>
        <end position="238"/>
    </location>
</feature>
<dbReference type="GO" id="GO:0031268">
    <property type="term" value="P:pseudopodium organization"/>
    <property type="evidence" value="ECO:0007669"/>
    <property type="project" value="Ensembl"/>
</dbReference>
<dbReference type="GO" id="GO:0008284">
    <property type="term" value="P:positive regulation of cell population proliferation"/>
    <property type="evidence" value="ECO:0007669"/>
    <property type="project" value="Ensembl"/>
</dbReference>
<dbReference type="PRINTS" id="PR00449">
    <property type="entry name" value="RASTRNSFRMNG"/>
</dbReference>
<dbReference type="SUPFAM" id="SSF52540">
    <property type="entry name" value="P-loop containing nucleoside triphosphate hydrolases"/>
    <property type="match status" value="1"/>
</dbReference>
<comment type="subcellular location">
    <subcellularLocation>
        <location evidence="7">Cell projection</location>
        <location evidence="7">Pseudopodium membrane</location>
    </subcellularLocation>
    <subcellularLocation>
        <location evidence="8">Endomembrane system</location>
        <topology evidence="8">Lipid-anchor</topology>
    </subcellularLocation>
</comment>
<keyword evidence="6" id="KW-0636">Prenylation</keyword>
<dbReference type="GO" id="GO:0003924">
    <property type="term" value="F:GTPase activity"/>
    <property type="evidence" value="ECO:0007669"/>
    <property type="project" value="InterPro"/>
</dbReference>
<dbReference type="PANTHER" id="PTHR47979">
    <property type="entry name" value="DRAB11-RELATED"/>
    <property type="match status" value="1"/>
</dbReference>
<keyword evidence="14" id="KW-1185">Reference proteome</keyword>
<evidence type="ECO:0000256" key="9">
    <source>
        <dbReference type="ARBA" id="ARBA00039508"/>
    </source>
</evidence>
<dbReference type="SMART" id="SM00174">
    <property type="entry name" value="RHO"/>
    <property type="match status" value="1"/>
</dbReference>
<dbReference type="GO" id="GO:0010634">
    <property type="term" value="P:positive regulation of epithelial cell migration"/>
    <property type="evidence" value="ECO:0007669"/>
    <property type="project" value="Ensembl"/>
</dbReference>
<comment type="function">
    <text evidence="10">The small GTPases Rab are key regulators of intracellular membrane trafficking, from the formation of transport vesicles to their fusion with membranes. Rabs cycle between an inactive GDP-bound form and an active GTP-bound form that is able to recruit to membranes different set of downstream effectors directly responsible for vesicle formation, movement, tethering and fusion. RAB25 regulates epithelial cell differentiation, proliferation and survival, thereby playing key roles in tumorigenesis. Promotes invasive migration of cells in which it functions to localize and maintain integrin alpha-V/beta-1 at the tips of extending pseudopodia. Involved in the regulation of epithelial morphogenesis through the control of CLDN4 expression and localization at tight junctions. May selectively regulate the apical recycling pathway. Together with MYO5B regulates transcytosis.</text>
</comment>
<dbReference type="Proteomes" id="UP000694425">
    <property type="component" value="Unplaced"/>
</dbReference>
<dbReference type="InterPro" id="IPR027417">
    <property type="entry name" value="P-loop_NTPase"/>
</dbReference>
<dbReference type="GO" id="GO:0003382">
    <property type="term" value="P:epithelial cell morphogenesis"/>
    <property type="evidence" value="ECO:0007669"/>
    <property type="project" value="Ensembl"/>
</dbReference>
<evidence type="ECO:0000256" key="1">
    <source>
        <dbReference type="ARBA" id="ARBA00006270"/>
    </source>
</evidence>
<dbReference type="PROSITE" id="PS51421">
    <property type="entry name" value="RAS"/>
    <property type="match status" value="1"/>
</dbReference>
<evidence type="ECO:0000256" key="11">
    <source>
        <dbReference type="ARBA" id="ARBA00064728"/>
    </source>
</evidence>
<proteinExistence type="inferred from homology"/>
<dbReference type="InterPro" id="IPR005225">
    <property type="entry name" value="Small_GTP-bd"/>
</dbReference>
<reference evidence="13" key="1">
    <citation type="submission" date="2025-08" db="UniProtKB">
        <authorList>
            <consortium name="Ensembl"/>
        </authorList>
    </citation>
    <scope>IDENTIFICATION</scope>
</reference>
<evidence type="ECO:0000313" key="14">
    <source>
        <dbReference type="Proteomes" id="UP000694425"/>
    </source>
</evidence>
<evidence type="ECO:0000256" key="8">
    <source>
        <dbReference type="ARBA" id="ARBA00037868"/>
    </source>
</evidence>
<dbReference type="InterPro" id="IPR001806">
    <property type="entry name" value="Small_GTPase"/>
</dbReference>
<evidence type="ECO:0000256" key="4">
    <source>
        <dbReference type="ARBA" id="ARBA00023136"/>
    </source>
</evidence>
<comment type="similarity">
    <text evidence="1">Belongs to the small GTPase superfamily. Rab family.</text>
</comment>